<organism evidence="1 2">
    <name type="scientific">Archangium lansingense</name>
    <dbReference type="NCBI Taxonomy" id="2995310"/>
    <lineage>
        <taxon>Bacteria</taxon>
        <taxon>Pseudomonadati</taxon>
        <taxon>Myxococcota</taxon>
        <taxon>Myxococcia</taxon>
        <taxon>Myxococcales</taxon>
        <taxon>Cystobacterineae</taxon>
        <taxon>Archangiaceae</taxon>
        <taxon>Archangium</taxon>
    </lineage>
</organism>
<keyword evidence="2" id="KW-1185">Reference proteome</keyword>
<dbReference type="PROSITE" id="PS51257">
    <property type="entry name" value="PROKAR_LIPOPROTEIN"/>
    <property type="match status" value="1"/>
</dbReference>
<sequence length="415" mass="43638">MSVPCSKSLVGLALASVLATGCEPPPVVPTADQRQNQKLARIDGQVVVQSRARGNAIVLLYDAERPPPPQGAGRPVSFTVIPAQQLFGPAEPGSSGPFTAPFSFSLVAPGRYLLRGFIDADTCLAVASPCHGPDFIPWYSITGEPNAGDVGGAAVDPITRVPRVVEVAVGPDGVPQAATGVSVSFSDSNTVPERPAFRVEGGTSFNPTSGPKRLELWPLQVNEGVVSIHAHTPTMLVRYVDDNADGVPDDADGNGQPELWPRVLVRKLADGEGLSAAQKLADENDLDRDGLLDAVGTDYPRADGTSDGLPDQVVLAATLAPDPALMDALRNPDGTPRMYPVPVSSLGVLVLPQALDVRNPLKREALKSVPSGRYAITLVQFTGQTWRVPNELSPTLALEDGLPPVESQSFVLEVP</sequence>
<reference evidence="1 2" key="1">
    <citation type="submission" date="2022-11" db="EMBL/GenBank/DDBJ databases">
        <title>Minimal conservation of predation-associated metabolite biosynthetic gene clusters underscores biosynthetic potential of Myxococcota including descriptions for ten novel species: Archangium lansinium sp. nov., Myxococcus landrumus sp. nov., Nannocystis bai.</title>
        <authorList>
            <person name="Ahearne A."/>
            <person name="Stevens C."/>
            <person name="Phillips K."/>
        </authorList>
    </citation>
    <scope>NUCLEOTIDE SEQUENCE [LARGE SCALE GENOMIC DNA]</scope>
    <source>
        <strain evidence="1 2">MIWBW</strain>
    </source>
</reference>
<evidence type="ECO:0000313" key="1">
    <source>
        <dbReference type="EMBL" id="MCY1081543.1"/>
    </source>
</evidence>
<accession>A0ABT4AIM4</accession>
<protein>
    <recommendedName>
        <fullName evidence="3">Lipoprotein</fullName>
    </recommendedName>
</protein>
<dbReference type="RefSeq" id="WP_267540136.1">
    <property type="nucleotide sequence ID" value="NZ_JAPNKA010000001.1"/>
</dbReference>
<proteinExistence type="predicted"/>
<gene>
    <name evidence="1" type="ORF">OV287_44530</name>
</gene>
<name>A0ABT4AIM4_9BACT</name>
<evidence type="ECO:0000313" key="2">
    <source>
        <dbReference type="Proteomes" id="UP001207654"/>
    </source>
</evidence>
<comment type="caution">
    <text evidence="1">The sequence shown here is derived from an EMBL/GenBank/DDBJ whole genome shotgun (WGS) entry which is preliminary data.</text>
</comment>
<dbReference type="Proteomes" id="UP001207654">
    <property type="component" value="Unassembled WGS sequence"/>
</dbReference>
<evidence type="ECO:0008006" key="3">
    <source>
        <dbReference type="Google" id="ProtNLM"/>
    </source>
</evidence>
<dbReference type="EMBL" id="JAPNKA010000001">
    <property type="protein sequence ID" value="MCY1081543.1"/>
    <property type="molecule type" value="Genomic_DNA"/>
</dbReference>